<evidence type="ECO:0000256" key="1">
    <source>
        <dbReference type="SAM" id="MobiDB-lite"/>
    </source>
</evidence>
<name>A0A7M7KXH5_VARDE</name>
<feature type="region of interest" description="Disordered" evidence="1">
    <location>
        <begin position="589"/>
        <end position="618"/>
    </location>
</feature>
<reference evidence="2" key="1">
    <citation type="submission" date="2021-01" db="UniProtKB">
        <authorList>
            <consortium name="EnsemblMetazoa"/>
        </authorList>
    </citation>
    <scope>IDENTIFICATION</scope>
</reference>
<keyword evidence="3" id="KW-1185">Reference proteome</keyword>
<dbReference type="AlphaFoldDB" id="A0A7M7KXH5"/>
<dbReference type="Proteomes" id="UP000594260">
    <property type="component" value="Unplaced"/>
</dbReference>
<accession>A0A7M7KXH5</accession>
<proteinExistence type="predicted"/>
<sequence length="618" mass="68284">MEGRLVIPLWHNRQVHTDLERMTKPGNICKRTPYNCANYVDVGGHGALITPSLAINPSRQYRHTLAATGPLNVLDVASTESTSRHLAFAVYEPGIELSSGRILYGGPMAGLYSHRVDAGKPSDRMPEKLSQHEHPLAVKVQNFNPDLVTVSVLSADSVSVLRGDEVVATMNVPKIDAFTSSPYIEGELAATSRGAVHIVDGEVTYQIAQQGSQESPGKTTGIRDIQDISFWTHPRHLALVSFGSLSHMDIRTNASPTKLVEPATCPYLLPKELLLSAQLNPRNVNQMFLLASDTLSVWDVRYSMQPMAVFNHYVPRSKTLFGIQVLTTVDGNFLAMVRSSERSTIFDLDPTYPAPNIGTRGLQLQFGYPMDLAYFYKDQYGEDVPTTVLQRLQQPCAGSCIIPYKKSVGTDKTGVFFNLISITTSGDWFQQRIQRLLEPEGEHAPDATYKEVTFTYGLDGPTLDDNHLEQVRSAIAFLETKEPSPKWVYNGPSRTLSLTAQSGRLCLICGSTVLVSEVTLVAHVDVCEKCENVAPSLGVVWSCSGLLRHPVELTPEENATYKKLLGPNSGFAVSDEIRAVWGDVEWRVRTEDESDAGPHEDRGNEGQNEEMDHFDDYD</sequence>
<dbReference type="SUPFAM" id="SSF50978">
    <property type="entry name" value="WD40 repeat-like"/>
    <property type="match status" value="1"/>
</dbReference>
<evidence type="ECO:0000313" key="3">
    <source>
        <dbReference type="Proteomes" id="UP000594260"/>
    </source>
</evidence>
<dbReference type="EnsemblMetazoa" id="XM_022817769">
    <property type="protein sequence ID" value="XP_022673504"/>
    <property type="gene ID" value="LOC111255617"/>
</dbReference>
<dbReference type="RefSeq" id="XP_022673504.1">
    <property type="nucleotide sequence ID" value="XM_022817769.1"/>
</dbReference>
<evidence type="ECO:0000313" key="2">
    <source>
        <dbReference type="EnsemblMetazoa" id="XP_022673504"/>
    </source>
</evidence>
<dbReference type="InParanoid" id="A0A7M7KXH5"/>
<organism evidence="2 3">
    <name type="scientific">Varroa destructor</name>
    <name type="common">Honeybee mite</name>
    <dbReference type="NCBI Taxonomy" id="109461"/>
    <lineage>
        <taxon>Eukaryota</taxon>
        <taxon>Metazoa</taxon>
        <taxon>Ecdysozoa</taxon>
        <taxon>Arthropoda</taxon>
        <taxon>Chelicerata</taxon>
        <taxon>Arachnida</taxon>
        <taxon>Acari</taxon>
        <taxon>Parasitiformes</taxon>
        <taxon>Mesostigmata</taxon>
        <taxon>Gamasina</taxon>
        <taxon>Dermanyssoidea</taxon>
        <taxon>Varroidae</taxon>
        <taxon>Varroa</taxon>
    </lineage>
</organism>
<protein>
    <submittedName>
        <fullName evidence="2">Uncharacterized protein</fullName>
    </submittedName>
</protein>
<dbReference type="GeneID" id="111255617"/>
<dbReference type="OrthoDB" id="10578533at2759"/>
<dbReference type="KEGG" id="vde:111255617"/>
<dbReference type="InterPro" id="IPR036322">
    <property type="entry name" value="WD40_repeat_dom_sf"/>
</dbReference>